<feature type="compositionally biased region" description="Polar residues" evidence="1">
    <location>
        <begin position="57"/>
        <end position="73"/>
    </location>
</feature>
<feature type="region of interest" description="Disordered" evidence="1">
    <location>
        <begin position="243"/>
        <end position="332"/>
    </location>
</feature>
<protein>
    <submittedName>
        <fullName evidence="3">Uncharacterized protein</fullName>
    </submittedName>
</protein>
<reference evidence="3 4" key="1">
    <citation type="journal article" date="2018" name="Evol. Lett.">
        <title>Horizontal gene cluster transfer increased hallucinogenic mushroom diversity.</title>
        <authorList>
            <person name="Reynolds H.T."/>
            <person name="Vijayakumar V."/>
            <person name="Gluck-Thaler E."/>
            <person name="Korotkin H.B."/>
            <person name="Matheny P.B."/>
            <person name="Slot J.C."/>
        </authorList>
    </citation>
    <scope>NUCLEOTIDE SEQUENCE [LARGE SCALE GENOMIC DNA]</scope>
    <source>
        <strain evidence="3 4">2631</strain>
    </source>
</reference>
<evidence type="ECO:0000313" key="3">
    <source>
        <dbReference type="EMBL" id="PPQ91434.1"/>
    </source>
</evidence>
<feature type="compositionally biased region" description="Low complexity" evidence="1">
    <location>
        <begin position="147"/>
        <end position="160"/>
    </location>
</feature>
<dbReference type="AlphaFoldDB" id="A0A409XL16"/>
<feature type="compositionally biased region" description="Basic residues" evidence="1">
    <location>
        <begin position="498"/>
        <end position="509"/>
    </location>
</feature>
<evidence type="ECO:0000256" key="1">
    <source>
        <dbReference type="SAM" id="MobiDB-lite"/>
    </source>
</evidence>
<feature type="compositionally biased region" description="Basic and acidic residues" evidence="1">
    <location>
        <begin position="46"/>
        <end position="56"/>
    </location>
</feature>
<dbReference type="OrthoDB" id="3253553at2759"/>
<dbReference type="Proteomes" id="UP000283269">
    <property type="component" value="Unassembled WGS sequence"/>
</dbReference>
<organism evidence="3 4">
    <name type="scientific">Psilocybe cyanescens</name>
    <dbReference type="NCBI Taxonomy" id="93625"/>
    <lineage>
        <taxon>Eukaryota</taxon>
        <taxon>Fungi</taxon>
        <taxon>Dikarya</taxon>
        <taxon>Basidiomycota</taxon>
        <taxon>Agaricomycotina</taxon>
        <taxon>Agaricomycetes</taxon>
        <taxon>Agaricomycetidae</taxon>
        <taxon>Agaricales</taxon>
        <taxon>Agaricineae</taxon>
        <taxon>Strophariaceae</taxon>
        <taxon>Psilocybe</taxon>
    </lineage>
</organism>
<feature type="compositionally biased region" description="Polar residues" evidence="1">
    <location>
        <begin position="103"/>
        <end position="117"/>
    </location>
</feature>
<keyword evidence="2" id="KW-1133">Transmembrane helix</keyword>
<feature type="region of interest" description="Disordered" evidence="1">
    <location>
        <begin position="1"/>
        <end position="217"/>
    </location>
</feature>
<feature type="transmembrane region" description="Helical" evidence="2">
    <location>
        <begin position="435"/>
        <end position="456"/>
    </location>
</feature>
<evidence type="ECO:0000256" key="2">
    <source>
        <dbReference type="SAM" id="Phobius"/>
    </source>
</evidence>
<feature type="compositionally biased region" description="Low complexity" evidence="1">
    <location>
        <begin position="530"/>
        <end position="539"/>
    </location>
</feature>
<proteinExistence type="predicted"/>
<feature type="compositionally biased region" description="Basic residues" evidence="1">
    <location>
        <begin position="557"/>
        <end position="569"/>
    </location>
</feature>
<sequence>MYSDPNLDAPPPRSQFRRPWSPEAFDPYPSGRDGYSTAQHGLYSMLEHHHDEEPRSHGTSPHRQQQQRRQASDVSVEALDLADYARTLRTRQAEDPYPPFPSQIRQGQGQGQENRPLSSFPAFPQPSTNSRDTLRTNAPSPVSRGPTLSSLTTHHTSLSSVPSRGRHSSRRPFSLPVTPTPFPPSSHPSSSRGHIANSYAPHSSPYIADPDNRAASSQEIDISNFPKWSRNWYNSNNPSARYNHRHSDAAGDPVSDADIDIYAPIPGSQLPGTRGNNKKSHFDPGYVHDPYTTDPYSPYDLPPPLSSTGHGSRDVLPWSKDPPEYGPALDPLQKEERMRMLEREFGANAKGKDKARDDGRLLVDDMGNPLVGTIDERGRLVTVGPKRRVALRTLQVLLAVGACVPALYAAVAIKQQPQDPQTTLPSVPPPPAGKPPVIVLYVLSVITLLLLLYMFVVRPCCCVRAKARSSSASSKNPLGAAANMGMMVLPVGGDGGGKKKNKKNKKGGKKGVDKGDVQVNLIVDPTMFQPPGGDSSTSESESDDDDGMPGGYDQQAKRKTKEKHRRRRRRRRGLLEGLAMEAEWKVARAWAKKLAVLDVAGVVLWGAAFVFIMTGKRCPSGGFNGWCNAYNVSSASACLLCVAFGVSLFFDVQDLHASKQSPRTRTS</sequence>
<keyword evidence="2" id="KW-0812">Transmembrane</keyword>
<evidence type="ECO:0000313" key="4">
    <source>
        <dbReference type="Proteomes" id="UP000283269"/>
    </source>
</evidence>
<feature type="transmembrane region" description="Helical" evidence="2">
    <location>
        <begin position="396"/>
        <end position="415"/>
    </location>
</feature>
<gene>
    <name evidence="3" type="ORF">CVT25_014322</name>
</gene>
<name>A0A409XL16_PSICY</name>
<dbReference type="InParanoid" id="A0A409XL16"/>
<feature type="compositionally biased region" description="Polar residues" evidence="1">
    <location>
        <begin position="125"/>
        <end position="140"/>
    </location>
</feature>
<dbReference type="EMBL" id="NHYD01001350">
    <property type="protein sequence ID" value="PPQ91434.1"/>
    <property type="molecule type" value="Genomic_DNA"/>
</dbReference>
<keyword evidence="2" id="KW-0472">Membrane</keyword>
<accession>A0A409XL16</accession>
<feature type="transmembrane region" description="Helical" evidence="2">
    <location>
        <begin position="632"/>
        <end position="650"/>
    </location>
</feature>
<feature type="region of interest" description="Disordered" evidence="1">
    <location>
        <begin position="491"/>
        <end position="569"/>
    </location>
</feature>
<keyword evidence="4" id="KW-1185">Reference proteome</keyword>
<feature type="compositionally biased region" description="Low complexity" evidence="1">
    <location>
        <begin position="289"/>
        <end position="299"/>
    </location>
</feature>
<comment type="caution">
    <text evidence="3">The sequence shown here is derived from an EMBL/GenBank/DDBJ whole genome shotgun (WGS) entry which is preliminary data.</text>
</comment>
<feature type="transmembrane region" description="Helical" evidence="2">
    <location>
        <begin position="594"/>
        <end position="612"/>
    </location>
</feature>